<dbReference type="EMBL" id="JACIJR010000010">
    <property type="protein sequence ID" value="MBB5730845.1"/>
    <property type="molecule type" value="Genomic_DNA"/>
</dbReference>
<proteinExistence type="predicted"/>
<dbReference type="Gene3D" id="2.60.120.10">
    <property type="entry name" value="Jelly Rolls"/>
    <property type="match status" value="1"/>
</dbReference>
<dbReference type="InterPro" id="IPR036390">
    <property type="entry name" value="WH_DNA-bd_sf"/>
</dbReference>
<reference evidence="2 3" key="1">
    <citation type="submission" date="2020-08" db="EMBL/GenBank/DDBJ databases">
        <title>Genomic Encyclopedia of Type Strains, Phase IV (KMG-IV): sequencing the most valuable type-strain genomes for metagenomic binning, comparative biology and taxonomic classification.</title>
        <authorList>
            <person name="Goeker M."/>
        </authorList>
    </citation>
    <scope>NUCLEOTIDE SEQUENCE [LARGE SCALE GENOMIC DNA]</scope>
    <source>
        <strain evidence="2 3">DSM 103336</strain>
    </source>
</reference>
<comment type="caution">
    <text evidence="2">The sequence shown here is derived from an EMBL/GenBank/DDBJ whole genome shotgun (WGS) entry which is preliminary data.</text>
</comment>
<dbReference type="Proteomes" id="UP000546701">
    <property type="component" value="Unassembled WGS sequence"/>
</dbReference>
<evidence type="ECO:0000259" key="1">
    <source>
        <dbReference type="PROSITE" id="PS51063"/>
    </source>
</evidence>
<dbReference type="SUPFAM" id="SSF46785">
    <property type="entry name" value="Winged helix' DNA-binding domain"/>
    <property type="match status" value="1"/>
</dbReference>
<gene>
    <name evidence="2" type="ORF">FHS99_003352</name>
</gene>
<dbReference type="PROSITE" id="PS51063">
    <property type="entry name" value="HTH_CRP_2"/>
    <property type="match status" value="1"/>
</dbReference>
<dbReference type="InterPro" id="IPR012318">
    <property type="entry name" value="HTH_CRP"/>
</dbReference>
<dbReference type="GO" id="GO:0003677">
    <property type="term" value="F:DNA binding"/>
    <property type="evidence" value="ECO:0007669"/>
    <property type="project" value="InterPro"/>
</dbReference>
<keyword evidence="3" id="KW-1185">Reference proteome</keyword>
<name>A0A7W9BVH7_9SPHN</name>
<dbReference type="GO" id="GO:0006355">
    <property type="term" value="P:regulation of DNA-templated transcription"/>
    <property type="evidence" value="ECO:0007669"/>
    <property type="project" value="InterPro"/>
</dbReference>
<evidence type="ECO:0000313" key="2">
    <source>
        <dbReference type="EMBL" id="MBB5730845.1"/>
    </source>
</evidence>
<protein>
    <submittedName>
        <fullName evidence="2">CRP-like cAMP-binding protein</fullName>
    </submittedName>
</protein>
<dbReference type="RefSeq" id="WP_157177894.1">
    <property type="nucleotide sequence ID" value="NZ_BMJP01000008.1"/>
</dbReference>
<organism evidence="2 3">
    <name type="scientific">Sphingomonas prati</name>
    <dbReference type="NCBI Taxonomy" id="1843237"/>
    <lineage>
        <taxon>Bacteria</taxon>
        <taxon>Pseudomonadati</taxon>
        <taxon>Pseudomonadota</taxon>
        <taxon>Alphaproteobacteria</taxon>
        <taxon>Sphingomonadales</taxon>
        <taxon>Sphingomonadaceae</taxon>
        <taxon>Sphingomonas</taxon>
    </lineage>
</organism>
<dbReference type="OrthoDB" id="6155297at2"/>
<dbReference type="InterPro" id="IPR014710">
    <property type="entry name" value="RmlC-like_jellyroll"/>
</dbReference>
<sequence>MRTATDVTVLMLPRKQAVELSAEHPGIGQAFTWLAISETAILRQWAVGLGRRPALGRLAHLLCELSIRVARENAGNDSFELPLTQEVIGDALGLPKFTSIA</sequence>
<feature type="domain" description="HTH crp-type" evidence="1">
    <location>
        <begin position="52"/>
        <end position="101"/>
    </location>
</feature>
<accession>A0A7W9BVH7</accession>
<evidence type="ECO:0000313" key="3">
    <source>
        <dbReference type="Proteomes" id="UP000546701"/>
    </source>
</evidence>
<dbReference type="AlphaFoldDB" id="A0A7W9BVH7"/>